<dbReference type="InterPro" id="IPR040304">
    <property type="entry name" value="ATG8-IP-1/2"/>
</dbReference>
<feature type="region of interest" description="Disordered" evidence="1">
    <location>
        <begin position="1"/>
        <end position="34"/>
    </location>
</feature>
<accession>A0ABP0UBU6</accession>
<name>A0ABP0UBU6_9BRYO</name>
<feature type="domain" description="DUF6821" evidence="2">
    <location>
        <begin position="282"/>
        <end position="345"/>
    </location>
</feature>
<evidence type="ECO:0000313" key="3">
    <source>
        <dbReference type="EMBL" id="CAK9216371.1"/>
    </source>
</evidence>
<dbReference type="EMBL" id="OZ019894">
    <property type="protein sequence ID" value="CAK9216371.1"/>
    <property type="molecule type" value="Genomic_DNA"/>
</dbReference>
<dbReference type="InterPro" id="IPR049224">
    <property type="entry name" value="DUF6821"/>
</dbReference>
<proteinExistence type="predicted"/>
<dbReference type="Pfam" id="PF20705">
    <property type="entry name" value="DUF6821"/>
    <property type="match status" value="1"/>
</dbReference>
<dbReference type="Proteomes" id="UP001497512">
    <property type="component" value="Chromosome 2"/>
</dbReference>
<protein>
    <recommendedName>
        <fullName evidence="2">DUF6821 domain-containing protein</fullName>
    </recommendedName>
</protein>
<feature type="region of interest" description="Disordered" evidence="1">
    <location>
        <begin position="80"/>
        <end position="109"/>
    </location>
</feature>
<evidence type="ECO:0000259" key="2">
    <source>
        <dbReference type="Pfam" id="PF20705"/>
    </source>
</evidence>
<dbReference type="PANTHER" id="PTHR34797:SF1">
    <property type="entry name" value="ATG8-INTERACTING PROTEIN 2"/>
    <property type="match status" value="1"/>
</dbReference>
<reference evidence="3" key="1">
    <citation type="submission" date="2024-02" db="EMBL/GenBank/DDBJ databases">
        <authorList>
            <consortium name="ELIXIR-Norway"/>
            <consortium name="Elixir Norway"/>
        </authorList>
    </citation>
    <scope>NUCLEOTIDE SEQUENCE</scope>
</reference>
<evidence type="ECO:0000256" key="1">
    <source>
        <dbReference type="SAM" id="MobiDB-lite"/>
    </source>
</evidence>
<organism evidence="3 4">
    <name type="scientific">Sphagnum troendelagicum</name>
    <dbReference type="NCBI Taxonomy" id="128251"/>
    <lineage>
        <taxon>Eukaryota</taxon>
        <taxon>Viridiplantae</taxon>
        <taxon>Streptophyta</taxon>
        <taxon>Embryophyta</taxon>
        <taxon>Bryophyta</taxon>
        <taxon>Sphagnophytina</taxon>
        <taxon>Sphagnopsida</taxon>
        <taxon>Sphagnales</taxon>
        <taxon>Sphagnaceae</taxon>
        <taxon>Sphagnum</taxon>
    </lineage>
</organism>
<feature type="compositionally biased region" description="Low complexity" evidence="1">
    <location>
        <begin position="1"/>
        <end position="17"/>
    </location>
</feature>
<evidence type="ECO:0000313" key="4">
    <source>
        <dbReference type="Proteomes" id="UP001497512"/>
    </source>
</evidence>
<gene>
    <name evidence="3" type="ORF">CSSPTR1EN2_LOCUS13437</name>
</gene>
<sequence length="346" mass="37540">MDQSSSHSSSISGNTSSTNRADENSRGSSSSEWEVVSLSLSSHSLAALASFDTDPVRGGIGDEEEAVDVGLQSNYFMYPSLSSSSEAEDIQPPIGSSDDDDGDGPSSLITKLDVDEEKVPVAAAAAAAAATTSTSDVPTKRSSQEVLLAVENTCQEEQKKEHAKEEEHLPLLGTCTSPQMQQFLEMNWNEEPLPSVEGDQNEAPDCLVKDKEDEEVQCLKTDRNLDSKFPGSDAAGTQKVELDERKGLEPLLGDGSCYEHTCEAWWKRRGVLLCVQAQQATTLWSLALAAAVMGLVILGHQWQQEWYQNQQLQLQLCSKDEKISQLVVQIALLKEALSGCQHVPVL</sequence>
<keyword evidence="4" id="KW-1185">Reference proteome</keyword>
<dbReference type="PANTHER" id="PTHR34797">
    <property type="entry name" value="ATG8-INTERACTING PROTEIN 2"/>
    <property type="match status" value="1"/>
</dbReference>